<evidence type="ECO:0000313" key="2">
    <source>
        <dbReference type="EMBL" id="BDG70979.1"/>
    </source>
</evidence>
<reference evidence="2 3" key="1">
    <citation type="journal article" date="2016" name="Microbes Environ.">
        <title>Phylogenetically diverse aerobic anoxygenic phototrophic bacteria isolated from epilithic biofilms in Tama river, Japan.</title>
        <authorList>
            <person name="Hirose S."/>
            <person name="Matsuura K."/>
            <person name="Haruta S."/>
        </authorList>
    </citation>
    <scope>NUCLEOTIDE SEQUENCE [LARGE SCALE GENOMIC DNA]</scope>
    <source>
        <strain evidence="2 3">S08</strain>
    </source>
</reference>
<evidence type="ECO:0000313" key="3">
    <source>
        <dbReference type="Proteomes" id="UP000831327"/>
    </source>
</evidence>
<proteinExistence type="predicted"/>
<dbReference type="Proteomes" id="UP000831327">
    <property type="component" value="Chromosome"/>
</dbReference>
<keyword evidence="3" id="KW-1185">Reference proteome</keyword>
<sequence>MPTMIRRFLPAVALAVVAALPAAPPAQAQMEDARCWTAVRVTGPDAMRVSEHEAEQRLRLRCRAGDALVFLTDTGQPGGSAVARYCDMARPFLVERVDEVQPLDADPNAPRTTITMVTCTFRGGPRTDR</sequence>
<organism evidence="2 3">
    <name type="scientific">Roseomonas fluvialis</name>
    <dbReference type="NCBI Taxonomy" id="1750527"/>
    <lineage>
        <taxon>Bacteria</taxon>
        <taxon>Pseudomonadati</taxon>
        <taxon>Pseudomonadota</taxon>
        <taxon>Alphaproteobacteria</taxon>
        <taxon>Acetobacterales</taxon>
        <taxon>Roseomonadaceae</taxon>
        <taxon>Roseomonas</taxon>
    </lineage>
</organism>
<name>A0ABN6NX37_9PROT</name>
<keyword evidence="1" id="KW-0732">Signal</keyword>
<feature type="chain" id="PRO_5047198901" evidence="1">
    <location>
        <begin position="29"/>
        <end position="129"/>
    </location>
</feature>
<accession>A0ABN6NX37</accession>
<gene>
    <name evidence="2" type="ORF">Rmf_09080</name>
</gene>
<protein>
    <submittedName>
        <fullName evidence="2">Uncharacterized protein</fullName>
    </submittedName>
</protein>
<dbReference type="EMBL" id="AP025637">
    <property type="protein sequence ID" value="BDG70979.1"/>
    <property type="molecule type" value="Genomic_DNA"/>
</dbReference>
<feature type="signal peptide" evidence="1">
    <location>
        <begin position="1"/>
        <end position="28"/>
    </location>
</feature>
<evidence type="ECO:0000256" key="1">
    <source>
        <dbReference type="SAM" id="SignalP"/>
    </source>
</evidence>